<keyword evidence="6 8" id="KW-0472">Membrane</keyword>
<evidence type="ECO:0000313" key="10">
    <source>
        <dbReference type="Proteomes" id="UP001075354"/>
    </source>
</evidence>
<dbReference type="Proteomes" id="UP001075354">
    <property type="component" value="Chromosome 9"/>
</dbReference>
<feature type="transmembrane region" description="Helical" evidence="8">
    <location>
        <begin position="456"/>
        <end position="484"/>
    </location>
</feature>
<evidence type="ECO:0000256" key="4">
    <source>
        <dbReference type="ARBA" id="ARBA00022692"/>
    </source>
</evidence>
<dbReference type="AlphaFoldDB" id="A0AAV7XHV8"/>
<feature type="transmembrane region" description="Helical" evidence="8">
    <location>
        <begin position="367"/>
        <end position="387"/>
    </location>
</feature>
<sequence length="587" mass="64399">MTAKGILVYWRSLVVVLTPLVLLPLPLMHPDDSAEGERMAPEARIARAAYGVLLLAVFWVTEVVPLPVTSMLPVVLFPVLGVLSTEDVCVAYLKETNMMFIGGLIVAIAVEHCHLHKRIALRVMMVIGASPRRLMLGFMIPTMFLSMWISNTATTAMMVPIVSAVLDELKAQEMQNNERRPSVISKATSRHDSGTFDQETRRKSLARVEMDKLPRPSRESVAYYLGVAYAANIGGTGTLIGTATNLTFKGLYDGDFPLLHGLNFANWMVFNVPLMLVNAVVAWVWLQVLYMGLFRKGGNKYKQSPEQLQAVEAVIGAKYRELGPMTFHEGSVLFLFVSVVLLWFFRAPEFIPGWGRLVSKEVKIKDASAAVLVVFLLFVLPANLDFLRPRGPRKATPALLNWKIVHEKLPWGLVLLIGGGFAMSAAARKSGLSELIGRQLVRLQDSMPPEGRSVTILVLMCTATTFLTEVSSNTAIANIVLPVLARMASAMRVHPLYFMMPATLCCSYAFMLPVATPPNAIVMAASNMRSGDMIKAGLGMNFLCLATLFIMFPTFGTWLYGLDVFPEAAAHVGPIIAAHVNSSVILS</sequence>
<dbReference type="InterPro" id="IPR031312">
    <property type="entry name" value="Na/sul_symport_CS"/>
</dbReference>
<evidence type="ECO:0000256" key="6">
    <source>
        <dbReference type="ARBA" id="ARBA00023136"/>
    </source>
</evidence>
<feature type="transmembrane region" description="Helical" evidence="8">
    <location>
        <begin position="536"/>
        <end position="560"/>
    </location>
</feature>
<dbReference type="GO" id="GO:0005886">
    <property type="term" value="C:plasma membrane"/>
    <property type="evidence" value="ECO:0007669"/>
    <property type="project" value="TreeGrafter"/>
</dbReference>
<comment type="subcellular location">
    <subcellularLocation>
        <location evidence="1">Membrane</location>
        <topology evidence="1">Multi-pass membrane protein</topology>
    </subcellularLocation>
</comment>
<dbReference type="PROSITE" id="PS01271">
    <property type="entry name" value="NA_SULFATE"/>
    <property type="match status" value="1"/>
</dbReference>
<evidence type="ECO:0000256" key="8">
    <source>
        <dbReference type="SAM" id="Phobius"/>
    </source>
</evidence>
<feature type="transmembrane region" description="Helical" evidence="8">
    <location>
        <begin position="264"/>
        <end position="286"/>
    </location>
</feature>
<evidence type="ECO:0000256" key="5">
    <source>
        <dbReference type="ARBA" id="ARBA00022989"/>
    </source>
</evidence>
<evidence type="ECO:0000256" key="7">
    <source>
        <dbReference type="SAM" id="MobiDB-lite"/>
    </source>
</evidence>
<accession>A0AAV7XHV8</accession>
<protein>
    <recommendedName>
        <fullName evidence="11">Na+/dicarboxylate na+/tricarboxylate and phosphate transporter</fullName>
    </recommendedName>
</protein>
<dbReference type="Pfam" id="PF00939">
    <property type="entry name" value="Na_sulph_symp"/>
    <property type="match status" value="1"/>
</dbReference>
<feature type="compositionally biased region" description="Basic and acidic residues" evidence="7">
    <location>
        <begin position="189"/>
        <end position="198"/>
    </location>
</feature>
<feature type="transmembrane region" description="Helical" evidence="8">
    <location>
        <begin position="496"/>
        <end position="516"/>
    </location>
</feature>
<evidence type="ECO:0000256" key="1">
    <source>
        <dbReference type="ARBA" id="ARBA00004141"/>
    </source>
</evidence>
<keyword evidence="4 8" id="KW-0812">Transmembrane</keyword>
<proteinExistence type="inferred from homology"/>
<organism evidence="9 10">
    <name type="scientific">Megalurothrips usitatus</name>
    <name type="common">bean blossom thrips</name>
    <dbReference type="NCBI Taxonomy" id="439358"/>
    <lineage>
        <taxon>Eukaryota</taxon>
        <taxon>Metazoa</taxon>
        <taxon>Ecdysozoa</taxon>
        <taxon>Arthropoda</taxon>
        <taxon>Hexapoda</taxon>
        <taxon>Insecta</taxon>
        <taxon>Pterygota</taxon>
        <taxon>Neoptera</taxon>
        <taxon>Paraneoptera</taxon>
        <taxon>Thysanoptera</taxon>
        <taxon>Terebrantia</taxon>
        <taxon>Thripoidea</taxon>
        <taxon>Thripidae</taxon>
        <taxon>Megalurothrips</taxon>
    </lineage>
</organism>
<feature type="transmembrane region" description="Helical" evidence="8">
    <location>
        <begin position="327"/>
        <end position="347"/>
    </location>
</feature>
<feature type="transmembrane region" description="Helical" evidence="8">
    <location>
        <begin position="6"/>
        <end position="27"/>
    </location>
</feature>
<gene>
    <name evidence="9" type="ORF">ONE63_010632</name>
</gene>
<dbReference type="PANTHER" id="PTHR10283">
    <property type="entry name" value="SOLUTE CARRIER FAMILY 13 MEMBER"/>
    <property type="match status" value="1"/>
</dbReference>
<reference evidence="9" key="1">
    <citation type="submission" date="2022-12" db="EMBL/GenBank/DDBJ databases">
        <title>Chromosome-level genome assembly of the bean flower thrips Megalurothrips usitatus.</title>
        <authorList>
            <person name="Ma L."/>
            <person name="Liu Q."/>
            <person name="Li H."/>
            <person name="Cai W."/>
        </authorList>
    </citation>
    <scope>NUCLEOTIDE SEQUENCE</scope>
    <source>
        <strain evidence="9">Cailab_2022a</strain>
    </source>
</reference>
<evidence type="ECO:0000256" key="3">
    <source>
        <dbReference type="ARBA" id="ARBA00022448"/>
    </source>
</evidence>
<keyword evidence="5 8" id="KW-1133">Transmembrane helix</keyword>
<comment type="similarity">
    <text evidence="2">Belongs to the SLC13A/DASS transporter (TC 2.A.47) family. NADC subfamily.</text>
</comment>
<dbReference type="GO" id="GO:0015137">
    <property type="term" value="F:citrate transmembrane transporter activity"/>
    <property type="evidence" value="ECO:0007669"/>
    <property type="project" value="TreeGrafter"/>
</dbReference>
<feature type="region of interest" description="Disordered" evidence="7">
    <location>
        <begin position="177"/>
        <end position="198"/>
    </location>
</feature>
<feature type="transmembrane region" description="Helical" evidence="8">
    <location>
        <begin position="146"/>
        <end position="166"/>
    </location>
</feature>
<evidence type="ECO:0000256" key="2">
    <source>
        <dbReference type="ARBA" id="ARBA00006772"/>
    </source>
</evidence>
<keyword evidence="10" id="KW-1185">Reference proteome</keyword>
<keyword evidence="3" id="KW-0813">Transport</keyword>
<name>A0AAV7XHV8_9NEOP</name>
<feature type="transmembrane region" description="Helical" evidence="8">
    <location>
        <begin position="221"/>
        <end position="244"/>
    </location>
</feature>
<dbReference type="InterPro" id="IPR001898">
    <property type="entry name" value="SLC13A/DASS"/>
</dbReference>
<dbReference type="EMBL" id="JAPTSV010000009">
    <property type="protein sequence ID" value="KAJ1524096.1"/>
    <property type="molecule type" value="Genomic_DNA"/>
</dbReference>
<evidence type="ECO:0008006" key="11">
    <source>
        <dbReference type="Google" id="ProtNLM"/>
    </source>
</evidence>
<comment type="caution">
    <text evidence="9">The sequence shown here is derived from an EMBL/GenBank/DDBJ whole genome shotgun (WGS) entry which is preliminary data.</text>
</comment>
<evidence type="ECO:0000313" key="9">
    <source>
        <dbReference type="EMBL" id="KAJ1524096.1"/>
    </source>
</evidence>
<dbReference type="GO" id="GO:0015141">
    <property type="term" value="F:succinate transmembrane transporter activity"/>
    <property type="evidence" value="ECO:0007669"/>
    <property type="project" value="TreeGrafter"/>
</dbReference>
<dbReference type="PANTHER" id="PTHR10283:SF82">
    <property type="entry name" value="SOLUTE CARRIER FAMILY 13 MEMBER 2"/>
    <property type="match status" value="1"/>
</dbReference>
<dbReference type="CDD" id="cd01115">
    <property type="entry name" value="SLC13_permease"/>
    <property type="match status" value="1"/>
</dbReference>